<evidence type="ECO:0000256" key="4">
    <source>
        <dbReference type="ARBA" id="ARBA00022535"/>
    </source>
</evidence>
<evidence type="ECO:0000256" key="3">
    <source>
        <dbReference type="ARBA" id="ARBA00022527"/>
    </source>
</evidence>
<dbReference type="GO" id="GO:0030553">
    <property type="term" value="F:cGMP binding"/>
    <property type="evidence" value="ECO:0007669"/>
    <property type="project" value="UniProtKB-KW"/>
</dbReference>
<dbReference type="InterPro" id="IPR018490">
    <property type="entry name" value="cNMP-bd_dom_sf"/>
</dbReference>
<accession>A0AAD9KNQ0</accession>
<dbReference type="CDD" id="cd05572">
    <property type="entry name" value="STKc_cGK"/>
    <property type="match status" value="1"/>
</dbReference>
<evidence type="ECO:0000259" key="17">
    <source>
        <dbReference type="PROSITE" id="PS50011"/>
    </source>
</evidence>
<keyword evidence="3" id="KW-0723">Serine/threonine-protein kinase</keyword>
<organism evidence="20 21">
    <name type="scientific">Ridgeia piscesae</name>
    <name type="common">Tubeworm</name>
    <dbReference type="NCBI Taxonomy" id="27915"/>
    <lineage>
        <taxon>Eukaryota</taxon>
        <taxon>Metazoa</taxon>
        <taxon>Spiralia</taxon>
        <taxon>Lophotrochozoa</taxon>
        <taxon>Annelida</taxon>
        <taxon>Polychaeta</taxon>
        <taxon>Sedentaria</taxon>
        <taxon>Canalipalpata</taxon>
        <taxon>Sabellida</taxon>
        <taxon>Siboglinidae</taxon>
        <taxon>Ridgeia</taxon>
    </lineage>
</organism>
<dbReference type="SMART" id="SM00220">
    <property type="entry name" value="S_TKc"/>
    <property type="match status" value="1"/>
</dbReference>
<dbReference type="InterPro" id="IPR000719">
    <property type="entry name" value="Prot_kinase_dom"/>
</dbReference>
<keyword evidence="10" id="KW-0142">cGMP-binding</keyword>
<evidence type="ECO:0000256" key="7">
    <source>
        <dbReference type="ARBA" id="ARBA00022741"/>
    </source>
</evidence>
<dbReference type="InterPro" id="IPR035014">
    <property type="entry name" value="STKc_cGK"/>
</dbReference>
<keyword evidence="21" id="KW-1185">Reference proteome</keyword>
<dbReference type="InterPro" id="IPR011009">
    <property type="entry name" value="Kinase-like_dom_sf"/>
</dbReference>
<evidence type="ECO:0000256" key="15">
    <source>
        <dbReference type="PROSITE-ProRule" id="PRU10141"/>
    </source>
</evidence>
<evidence type="ECO:0000256" key="14">
    <source>
        <dbReference type="PIRSR" id="PIRSR000559-2"/>
    </source>
</evidence>
<dbReference type="Gene3D" id="1.10.510.10">
    <property type="entry name" value="Transferase(Phosphotransferase) domain 1"/>
    <property type="match status" value="1"/>
</dbReference>
<dbReference type="GO" id="GO:0005524">
    <property type="term" value="F:ATP binding"/>
    <property type="evidence" value="ECO:0007669"/>
    <property type="project" value="UniProtKB-UniRule"/>
</dbReference>
<feature type="domain" description="AGC-kinase C-terminal" evidence="19">
    <location>
        <begin position="518"/>
        <end position="568"/>
    </location>
</feature>
<comment type="catalytic activity">
    <reaction evidence="12">
        <text>L-seryl-[protein] + ATP = O-phospho-L-seryl-[protein] + ADP + H(+)</text>
        <dbReference type="Rhea" id="RHEA:17989"/>
        <dbReference type="Rhea" id="RHEA-COMP:9863"/>
        <dbReference type="Rhea" id="RHEA-COMP:11604"/>
        <dbReference type="ChEBI" id="CHEBI:15378"/>
        <dbReference type="ChEBI" id="CHEBI:29999"/>
        <dbReference type="ChEBI" id="CHEBI:30616"/>
        <dbReference type="ChEBI" id="CHEBI:83421"/>
        <dbReference type="ChEBI" id="CHEBI:456216"/>
        <dbReference type="EC" id="2.7.11.12"/>
    </reaction>
</comment>
<protein>
    <recommendedName>
        <fullName evidence="2">cGMP-dependent protein kinase</fullName>
        <ecNumber evidence="2">2.7.11.12</ecNumber>
    </recommendedName>
</protein>
<dbReference type="PANTHER" id="PTHR24353:SF111">
    <property type="match status" value="1"/>
</dbReference>
<keyword evidence="9 14" id="KW-0067">ATP-binding</keyword>
<evidence type="ECO:0000256" key="5">
    <source>
        <dbReference type="ARBA" id="ARBA00022553"/>
    </source>
</evidence>
<dbReference type="Pfam" id="PF00069">
    <property type="entry name" value="Pkinase"/>
    <property type="match status" value="1"/>
</dbReference>
<dbReference type="PRINTS" id="PR00104">
    <property type="entry name" value="CGMPKINASE"/>
</dbReference>
<dbReference type="SUPFAM" id="SSF56112">
    <property type="entry name" value="Protein kinase-like (PK-like)"/>
    <property type="match status" value="1"/>
</dbReference>
<evidence type="ECO:0000313" key="21">
    <source>
        <dbReference type="Proteomes" id="UP001209878"/>
    </source>
</evidence>
<evidence type="ECO:0000256" key="6">
    <source>
        <dbReference type="ARBA" id="ARBA00022679"/>
    </source>
</evidence>
<dbReference type="CDD" id="cd00038">
    <property type="entry name" value="CAP_ED"/>
    <property type="match status" value="2"/>
</dbReference>
<dbReference type="PROSITE" id="PS00107">
    <property type="entry name" value="PROTEIN_KINASE_ATP"/>
    <property type="match status" value="1"/>
</dbReference>
<evidence type="ECO:0000256" key="16">
    <source>
        <dbReference type="SAM" id="MobiDB-lite"/>
    </source>
</evidence>
<evidence type="ECO:0000256" key="8">
    <source>
        <dbReference type="ARBA" id="ARBA00022777"/>
    </source>
</evidence>
<dbReference type="EMBL" id="JAODUO010000785">
    <property type="protein sequence ID" value="KAK2174666.1"/>
    <property type="molecule type" value="Genomic_DNA"/>
</dbReference>
<evidence type="ECO:0000256" key="12">
    <source>
        <dbReference type="ARBA" id="ARBA00047462"/>
    </source>
</evidence>
<dbReference type="InterPro" id="IPR002374">
    <property type="entry name" value="cGMP_dep_kinase"/>
</dbReference>
<dbReference type="SMART" id="SM00100">
    <property type="entry name" value="cNMP"/>
    <property type="match status" value="2"/>
</dbReference>
<feature type="binding site" evidence="14 15">
    <location>
        <position position="288"/>
    </location>
    <ligand>
        <name>ATP</name>
        <dbReference type="ChEBI" id="CHEBI:30616"/>
    </ligand>
</feature>
<evidence type="ECO:0000256" key="1">
    <source>
        <dbReference type="ARBA" id="ARBA00006352"/>
    </source>
</evidence>
<dbReference type="FunFam" id="3.30.200.20:FF:000005">
    <property type="entry name" value="cAMP-dependent protein kinase catalytic subunit"/>
    <property type="match status" value="1"/>
</dbReference>
<dbReference type="Gene3D" id="3.30.200.20">
    <property type="entry name" value="Phosphorylase Kinase, domain 1"/>
    <property type="match status" value="1"/>
</dbReference>
<comment type="catalytic activity">
    <reaction evidence="11">
        <text>L-threonyl-[protein] + ATP = O-phospho-L-threonyl-[protein] + ADP + H(+)</text>
        <dbReference type="Rhea" id="RHEA:46608"/>
        <dbReference type="Rhea" id="RHEA-COMP:11060"/>
        <dbReference type="Rhea" id="RHEA-COMP:11605"/>
        <dbReference type="ChEBI" id="CHEBI:15378"/>
        <dbReference type="ChEBI" id="CHEBI:30013"/>
        <dbReference type="ChEBI" id="CHEBI:30616"/>
        <dbReference type="ChEBI" id="CHEBI:61977"/>
        <dbReference type="ChEBI" id="CHEBI:456216"/>
        <dbReference type="EC" id="2.7.11.12"/>
    </reaction>
</comment>
<feature type="active site" description="Proton acceptor" evidence="13">
    <location>
        <position position="382"/>
    </location>
</feature>
<proteinExistence type="inferred from homology"/>
<dbReference type="PROSITE" id="PS50011">
    <property type="entry name" value="PROTEIN_KINASE_DOM"/>
    <property type="match status" value="1"/>
</dbReference>
<evidence type="ECO:0000256" key="9">
    <source>
        <dbReference type="ARBA" id="ARBA00022840"/>
    </source>
</evidence>
<comment type="similarity">
    <text evidence="1">Belongs to the protein kinase superfamily. AGC Ser/Thr protein kinase family. cGMP subfamily.</text>
</comment>
<evidence type="ECO:0000259" key="19">
    <source>
        <dbReference type="PROSITE" id="PS51285"/>
    </source>
</evidence>
<dbReference type="PANTHER" id="PTHR24353">
    <property type="entry name" value="CYCLIC NUCLEOTIDE-DEPENDENT PROTEIN KINASE"/>
    <property type="match status" value="1"/>
</dbReference>
<evidence type="ECO:0000259" key="18">
    <source>
        <dbReference type="PROSITE" id="PS50042"/>
    </source>
</evidence>
<keyword evidence="7 14" id="KW-0547">Nucleotide-binding</keyword>
<feature type="domain" description="Cyclic nucleotide-binding" evidence="18">
    <location>
        <begin position="1"/>
        <end position="115"/>
    </location>
</feature>
<dbReference type="PROSITE" id="PS00888">
    <property type="entry name" value="CNMP_BINDING_1"/>
    <property type="match status" value="1"/>
</dbReference>
<reference evidence="20" key="1">
    <citation type="journal article" date="2023" name="Mol. Biol. Evol.">
        <title>Third-Generation Sequencing Reveals the Adaptive Role of the Epigenome in Three Deep-Sea Polychaetes.</title>
        <authorList>
            <person name="Perez M."/>
            <person name="Aroh O."/>
            <person name="Sun Y."/>
            <person name="Lan Y."/>
            <person name="Juniper S.K."/>
            <person name="Young C.R."/>
            <person name="Angers B."/>
            <person name="Qian P.Y."/>
        </authorList>
    </citation>
    <scope>NUCLEOTIDE SEQUENCE</scope>
    <source>
        <strain evidence="20">R07B-5</strain>
    </source>
</reference>
<evidence type="ECO:0000256" key="2">
    <source>
        <dbReference type="ARBA" id="ARBA00012428"/>
    </source>
</evidence>
<dbReference type="PROSITE" id="PS50042">
    <property type="entry name" value="CNMP_BINDING_3"/>
    <property type="match status" value="2"/>
</dbReference>
<dbReference type="InterPro" id="IPR000595">
    <property type="entry name" value="cNMP-bd_dom"/>
</dbReference>
<keyword evidence="8" id="KW-0418">Kinase</keyword>
<sequence>MKNLQTSQIREIVDCMYPVKYNADSMIIREGDVGSLVYVMEEGRVDVRKGGHQLGTVGPGKVFGELAILYNCTRTASIIATVPCKLWAIDRQCFQSIMVKTGLLRNNENKQLLKSVPIFKEQSEEALSKIADSLEEMHYNNGEYIVRHGARGDTFYVIAHGKVRVTRKSSSSADDAAVKTLQRGDFFGEGALEREEIRTANVIASDPDGVDCLCLDRQTYTQLISTLDDIHRDSLEDDKKECLPAIPHELGSIRLNDFCIIDTLGVGGFGRVELVQVKNDNTRTYALKQLKKHHIVETRQQEHIMNEKRIMTEARCDFIVRLYRTFKDRKYLYMVMESCLGGELWTLLRDKGTFDDSMTRFYTGCVVEAFAYLHGKGIVYRDLKPENLLIDHRGYIKLVDFGFAKKIGHGRKTWTFCGTPEYVAPEIILNKGHDLSADLWSLGILMFELLTGGPPFSASDPMKTYNIILKGIDAIDFPRKITKNAQNLIRKVCRENPCERLGYGRGGVKDIQKHKWFEGFNWDGLRKGTLKPPYVPTIKGPTDTSNFDDYPEDVDLPPDDISGWDKDF</sequence>
<comment type="caution">
    <text evidence="20">The sequence shown here is derived from an EMBL/GenBank/DDBJ whole genome shotgun (WGS) entry which is preliminary data.</text>
</comment>
<dbReference type="InterPro" id="IPR018488">
    <property type="entry name" value="cNMP-bd_CS"/>
</dbReference>
<dbReference type="FunFam" id="1.10.510.10:FF:000096">
    <property type="entry name" value="cGMP-dependent protein kinase"/>
    <property type="match status" value="1"/>
</dbReference>
<gene>
    <name evidence="20" type="ORF">NP493_786g01039</name>
</gene>
<keyword evidence="4" id="KW-0140">cGMP</keyword>
<dbReference type="SUPFAM" id="SSF51206">
    <property type="entry name" value="cAMP-binding domain-like"/>
    <property type="match status" value="2"/>
</dbReference>
<dbReference type="PROSITE" id="PS00889">
    <property type="entry name" value="CNMP_BINDING_2"/>
    <property type="match status" value="2"/>
</dbReference>
<keyword evidence="6" id="KW-0808">Transferase</keyword>
<dbReference type="PROSITE" id="PS51285">
    <property type="entry name" value="AGC_KINASE_CTER"/>
    <property type="match status" value="1"/>
</dbReference>
<dbReference type="GO" id="GO:0004692">
    <property type="term" value="F:cGMP-dependent protein kinase activity"/>
    <property type="evidence" value="ECO:0007669"/>
    <property type="project" value="UniProtKB-EC"/>
</dbReference>
<evidence type="ECO:0000256" key="13">
    <source>
        <dbReference type="PIRSR" id="PIRSR000559-1"/>
    </source>
</evidence>
<dbReference type="PROSITE" id="PS00108">
    <property type="entry name" value="PROTEIN_KINASE_ST"/>
    <property type="match status" value="1"/>
</dbReference>
<dbReference type="Gene3D" id="2.60.120.10">
    <property type="entry name" value="Jelly Rolls"/>
    <property type="match status" value="2"/>
</dbReference>
<dbReference type="PIRSF" id="PIRSF000559">
    <property type="entry name" value="cGMP-dep_kinase"/>
    <property type="match status" value="1"/>
</dbReference>
<dbReference type="InterPro" id="IPR014710">
    <property type="entry name" value="RmlC-like_jellyroll"/>
</dbReference>
<dbReference type="InterPro" id="IPR000961">
    <property type="entry name" value="AGC-kinase_C"/>
</dbReference>
<feature type="domain" description="Protein kinase" evidence="17">
    <location>
        <begin position="258"/>
        <end position="517"/>
    </location>
</feature>
<dbReference type="InterPro" id="IPR008271">
    <property type="entry name" value="Ser/Thr_kinase_AS"/>
</dbReference>
<feature type="binding site" evidence="14">
    <location>
        <begin position="264"/>
        <end position="272"/>
    </location>
    <ligand>
        <name>ATP</name>
        <dbReference type="ChEBI" id="CHEBI:30616"/>
    </ligand>
</feature>
<name>A0AAD9KNQ0_RIDPI</name>
<dbReference type="AlphaFoldDB" id="A0AAD9KNQ0"/>
<evidence type="ECO:0000256" key="11">
    <source>
        <dbReference type="ARBA" id="ARBA00047298"/>
    </source>
</evidence>
<feature type="region of interest" description="Disordered" evidence="16">
    <location>
        <begin position="538"/>
        <end position="568"/>
    </location>
</feature>
<dbReference type="SMART" id="SM00133">
    <property type="entry name" value="S_TK_X"/>
    <property type="match status" value="1"/>
</dbReference>
<feature type="compositionally biased region" description="Acidic residues" evidence="16">
    <location>
        <begin position="549"/>
        <end position="558"/>
    </location>
</feature>
<evidence type="ECO:0000256" key="10">
    <source>
        <dbReference type="ARBA" id="ARBA00022992"/>
    </source>
</evidence>
<keyword evidence="5" id="KW-0597">Phosphoprotein</keyword>
<dbReference type="InterPro" id="IPR017441">
    <property type="entry name" value="Protein_kinase_ATP_BS"/>
</dbReference>
<evidence type="ECO:0000313" key="20">
    <source>
        <dbReference type="EMBL" id="KAK2174666.1"/>
    </source>
</evidence>
<dbReference type="EC" id="2.7.11.12" evidence="2"/>
<feature type="domain" description="Cyclic nucleotide-binding" evidence="18">
    <location>
        <begin position="118"/>
        <end position="241"/>
    </location>
</feature>
<dbReference type="Proteomes" id="UP001209878">
    <property type="component" value="Unassembled WGS sequence"/>
</dbReference>
<dbReference type="Pfam" id="PF00027">
    <property type="entry name" value="cNMP_binding"/>
    <property type="match status" value="2"/>
</dbReference>